<dbReference type="Gene3D" id="3.10.450.50">
    <property type="match status" value="1"/>
</dbReference>
<keyword evidence="1" id="KW-0812">Transmembrane</keyword>
<reference evidence="3" key="1">
    <citation type="submission" date="2018-05" db="EMBL/GenBank/DDBJ databases">
        <authorList>
            <person name="Lanie J.A."/>
            <person name="Ng W.-L."/>
            <person name="Kazmierczak K.M."/>
            <person name="Andrzejewski T.M."/>
            <person name="Davidsen T.M."/>
            <person name="Wayne K.J."/>
            <person name="Tettelin H."/>
            <person name="Glass J.I."/>
            <person name="Rusch D."/>
            <person name="Podicherti R."/>
            <person name="Tsui H.-C.T."/>
            <person name="Winkler M.E."/>
        </authorList>
    </citation>
    <scope>NUCLEOTIDE SEQUENCE</scope>
</reference>
<evidence type="ECO:0000313" key="3">
    <source>
        <dbReference type="EMBL" id="SVE04763.1"/>
    </source>
</evidence>
<protein>
    <recommendedName>
        <fullName evidence="2">DUF4440 domain-containing protein</fullName>
    </recommendedName>
</protein>
<keyword evidence="1" id="KW-0472">Membrane</keyword>
<dbReference type="SUPFAM" id="SSF54427">
    <property type="entry name" value="NTF2-like"/>
    <property type="match status" value="1"/>
</dbReference>
<dbReference type="InterPro" id="IPR032710">
    <property type="entry name" value="NTF2-like_dom_sf"/>
</dbReference>
<dbReference type="Pfam" id="PF14534">
    <property type="entry name" value="DUF4440"/>
    <property type="match status" value="1"/>
</dbReference>
<dbReference type="InterPro" id="IPR027843">
    <property type="entry name" value="DUF4440"/>
</dbReference>
<proteinExistence type="predicted"/>
<name>A0A383AAW8_9ZZZZ</name>
<gene>
    <name evidence="3" type="ORF">METZ01_LOCUS457617</name>
</gene>
<evidence type="ECO:0000256" key="1">
    <source>
        <dbReference type="SAM" id="Phobius"/>
    </source>
</evidence>
<dbReference type="AlphaFoldDB" id="A0A383AAW8"/>
<feature type="non-terminal residue" evidence="3">
    <location>
        <position position="76"/>
    </location>
</feature>
<sequence>VRRNSCDRVEQYCTAVIITLLASISLGAFDDSKDAIVKLEYAQAEAIVALDFETLDRLYADDFRFTHGTGVVHGKT</sequence>
<dbReference type="EMBL" id="UINC01190551">
    <property type="protein sequence ID" value="SVE04763.1"/>
    <property type="molecule type" value="Genomic_DNA"/>
</dbReference>
<feature type="transmembrane region" description="Helical" evidence="1">
    <location>
        <begin position="12"/>
        <end position="29"/>
    </location>
</feature>
<keyword evidence="1" id="KW-1133">Transmembrane helix</keyword>
<feature type="domain" description="DUF4440" evidence="2">
    <location>
        <begin position="36"/>
        <end position="75"/>
    </location>
</feature>
<organism evidence="3">
    <name type="scientific">marine metagenome</name>
    <dbReference type="NCBI Taxonomy" id="408172"/>
    <lineage>
        <taxon>unclassified sequences</taxon>
        <taxon>metagenomes</taxon>
        <taxon>ecological metagenomes</taxon>
    </lineage>
</organism>
<feature type="non-terminal residue" evidence="3">
    <location>
        <position position="1"/>
    </location>
</feature>
<evidence type="ECO:0000259" key="2">
    <source>
        <dbReference type="Pfam" id="PF14534"/>
    </source>
</evidence>
<accession>A0A383AAW8</accession>